<organism evidence="1 2">
    <name type="scientific">Eumeta variegata</name>
    <name type="common">Bagworm moth</name>
    <name type="synonym">Eumeta japonica</name>
    <dbReference type="NCBI Taxonomy" id="151549"/>
    <lineage>
        <taxon>Eukaryota</taxon>
        <taxon>Metazoa</taxon>
        <taxon>Ecdysozoa</taxon>
        <taxon>Arthropoda</taxon>
        <taxon>Hexapoda</taxon>
        <taxon>Insecta</taxon>
        <taxon>Pterygota</taxon>
        <taxon>Neoptera</taxon>
        <taxon>Endopterygota</taxon>
        <taxon>Lepidoptera</taxon>
        <taxon>Glossata</taxon>
        <taxon>Ditrysia</taxon>
        <taxon>Tineoidea</taxon>
        <taxon>Psychidae</taxon>
        <taxon>Oiketicinae</taxon>
        <taxon>Eumeta</taxon>
    </lineage>
</organism>
<dbReference type="Proteomes" id="UP000299102">
    <property type="component" value="Unassembled WGS sequence"/>
</dbReference>
<protein>
    <submittedName>
        <fullName evidence="1">Uncharacterized protein</fullName>
    </submittedName>
</protein>
<evidence type="ECO:0000313" key="1">
    <source>
        <dbReference type="EMBL" id="GBP40909.1"/>
    </source>
</evidence>
<dbReference type="EMBL" id="BGZK01000389">
    <property type="protein sequence ID" value="GBP40909.1"/>
    <property type="molecule type" value="Genomic_DNA"/>
</dbReference>
<comment type="caution">
    <text evidence="1">The sequence shown here is derived from an EMBL/GenBank/DDBJ whole genome shotgun (WGS) entry which is preliminary data.</text>
</comment>
<keyword evidence="2" id="KW-1185">Reference proteome</keyword>
<accession>A0A4C1VRU9</accession>
<evidence type="ECO:0000313" key="2">
    <source>
        <dbReference type="Proteomes" id="UP000299102"/>
    </source>
</evidence>
<dbReference type="AlphaFoldDB" id="A0A4C1VRU9"/>
<proteinExistence type="predicted"/>
<reference evidence="1 2" key="1">
    <citation type="journal article" date="2019" name="Commun. Biol.">
        <title>The bagworm genome reveals a unique fibroin gene that provides high tensile strength.</title>
        <authorList>
            <person name="Kono N."/>
            <person name="Nakamura H."/>
            <person name="Ohtoshi R."/>
            <person name="Tomita M."/>
            <person name="Numata K."/>
            <person name="Arakawa K."/>
        </authorList>
    </citation>
    <scope>NUCLEOTIDE SEQUENCE [LARGE SCALE GENOMIC DNA]</scope>
</reference>
<gene>
    <name evidence="1" type="ORF">EVAR_88970_1</name>
</gene>
<name>A0A4C1VRU9_EUMVA</name>
<sequence length="107" mass="12108">MIANPVFRAHVEFIREICEVHGYACTIVKYAAHMCRCAIYKLQRNWCIRRSCTPPPLVKLVLQKTSLNVETLSIIFPTQHKNPYSEATEKKIRSAGLHGGAKLALTL</sequence>